<evidence type="ECO:0000256" key="3">
    <source>
        <dbReference type="ARBA" id="ARBA00020150"/>
    </source>
</evidence>
<feature type="transmembrane region" description="Helical" evidence="8">
    <location>
        <begin position="138"/>
        <end position="157"/>
    </location>
</feature>
<dbReference type="Pfam" id="PF00939">
    <property type="entry name" value="Na_sulph_symp"/>
    <property type="match status" value="1"/>
</dbReference>
<dbReference type="GO" id="GO:0005886">
    <property type="term" value="C:plasma membrane"/>
    <property type="evidence" value="ECO:0007669"/>
    <property type="project" value="TreeGrafter"/>
</dbReference>
<accession>A0A0M3Q8X2</accession>
<evidence type="ECO:0000256" key="8">
    <source>
        <dbReference type="SAM" id="Phobius"/>
    </source>
</evidence>
<feature type="transmembrane region" description="Helical" evidence="8">
    <location>
        <begin position="333"/>
        <end position="349"/>
    </location>
</feature>
<dbReference type="PANTHER" id="PTHR10283">
    <property type="entry name" value="SOLUTE CARRIER FAMILY 13 MEMBER"/>
    <property type="match status" value="1"/>
</dbReference>
<dbReference type="Proteomes" id="UP000068067">
    <property type="component" value="Chromosome"/>
</dbReference>
<feature type="transmembrane region" description="Helical" evidence="8">
    <location>
        <begin position="202"/>
        <end position="225"/>
    </location>
</feature>
<evidence type="ECO:0000256" key="1">
    <source>
        <dbReference type="ARBA" id="ARBA00004141"/>
    </source>
</evidence>
<evidence type="ECO:0000313" key="9">
    <source>
        <dbReference type="EMBL" id="ALC04689.1"/>
    </source>
</evidence>
<dbReference type="RefSeq" id="WP_053543876.1">
    <property type="nucleotide sequence ID" value="NZ_CP009220.1"/>
</dbReference>
<evidence type="ECO:0000256" key="5">
    <source>
        <dbReference type="ARBA" id="ARBA00022989"/>
    </source>
</evidence>
<proteinExistence type="inferred from homology"/>
<organism evidence="9 10">
    <name type="scientific">Corynebacterium deserti GIMN1.010</name>
    <dbReference type="NCBI Taxonomy" id="931089"/>
    <lineage>
        <taxon>Bacteria</taxon>
        <taxon>Bacillati</taxon>
        <taxon>Actinomycetota</taxon>
        <taxon>Actinomycetes</taxon>
        <taxon>Mycobacteriales</taxon>
        <taxon>Corynebacteriaceae</taxon>
        <taxon>Corynebacterium</taxon>
    </lineage>
</organism>
<feature type="transmembrane region" description="Helical" evidence="8">
    <location>
        <begin position="245"/>
        <end position="264"/>
    </location>
</feature>
<dbReference type="AlphaFoldDB" id="A0A0M3Q8X2"/>
<feature type="transmembrane region" description="Helical" evidence="8">
    <location>
        <begin position="94"/>
        <end position="117"/>
    </location>
</feature>
<dbReference type="NCBIfam" id="TIGR00785">
    <property type="entry name" value="dass"/>
    <property type="match status" value="1"/>
</dbReference>
<feature type="transmembrane region" description="Helical" evidence="8">
    <location>
        <begin position="393"/>
        <end position="417"/>
    </location>
</feature>
<feature type="transmembrane region" description="Helical" evidence="8">
    <location>
        <begin position="55"/>
        <end position="88"/>
    </location>
</feature>
<comment type="subcellular location">
    <subcellularLocation>
        <location evidence="1">Membrane</location>
        <topology evidence="1">Multi-pass membrane protein</topology>
    </subcellularLocation>
</comment>
<evidence type="ECO:0000256" key="7">
    <source>
        <dbReference type="ARBA" id="ARBA00031174"/>
    </source>
</evidence>
<evidence type="ECO:0000256" key="2">
    <source>
        <dbReference type="ARBA" id="ARBA00006772"/>
    </source>
</evidence>
<reference evidence="9 10" key="1">
    <citation type="submission" date="2014-08" db="EMBL/GenBank/DDBJ databases">
        <title>Complete genome sequence of Corynebacterium deserti GIMN1.010 (=DSM 45689), isolated from desert sand in western China.</title>
        <authorList>
            <person name="Ruckert C."/>
            <person name="Albersmeier A."/>
            <person name="Kalinowski J."/>
        </authorList>
    </citation>
    <scope>NUCLEOTIDE SEQUENCE [LARGE SCALE GENOMIC DNA]</scope>
    <source>
        <strain evidence="9 10">GIMN1.010</strain>
    </source>
</reference>
<comment type="similarity">
    <text evidence="2">Belongs to the SLC13A/DASS transporter (TC 2.A.47) family. NADC subfamily.</text>
</comment>
<dbReference type="InterPro" id="IPR001898">
    <property type="entry name" value="SLC13A/DASS"/>
</dbReference>
<keyword evidence="5 8" id="KW-1133">Transmembrane helix</keyword>
<dbReference type="PATRIC" id="fig|931089.4.peg.217"/>
<keyword evidence="6 8" id="KW-0472">Membrane</keyword>
<gene>
    <name evidence="9" type="ORF">CDES_01045</name>
</gene>
<feature type="transmembrane region" description="Helical" evidence="8">
    <location>
        <begin position="429"/>
        <end position="454"/>
    </location>
</feature>
<keyword evidence="10" id="KW-1185">Reference proteome</keyword>
<feature type="transmembrane region" description="Helical" evidence="8">
    <location>
        <begin position="361"/>
        <end position="381"/>
    </location>
</feature>
<feature type="transmembrane region" description="Helical" evidence="8">
    <location>
        <begin position="492"/>
        <end position="513"/>
    </location>
</feature>
<dbReference type="EMBL" id="CP009220">
    <property type="protein sequence ID" value="ALC04689.1"/>
    <property type="molecule type" value="Genomic_DNA"/>
</dbReference>
<feature type="transmembrane region" description="Helical" evidence="8">
    <location>
        <begin position="24"/>
        <end position="43"/>
    </location>
</feature>
<sequence>MSITTAPAISQIEEAESANRFDEIRAKFGLFAVLPLIAAALFLPQSLPWDQRAMLATLGFVVLFWITETIPIPATALIGIAMLVLLGAGSPSEVYGAFGSPTVFLVIGAFILARAMTVHGLDRRFALRVLSLPRVGDSTYLTALAFMIVAIALSMLVSASATAAMLLPIGIGVVRTVGDLIHGDSSTDKRKYQTRFSCMLMLAISYGAGVGSVLTPVTGIANVIGRGTVEQMTGYQIPLMDWLTISAPYVACLGVVMFAAIVLMNRPETRHIPNGSESFRTDYLALGPMKRAEKIVTAIFSITVFLWVAPALVTTFNISNVVLVTIADHLNEGSVVVFMASTLFLIPAAKKTPTLEWREAAKIDWGTVILVGVGLTIGAMMKQTGLAETIGDAVAQITGVNSVFLLCFVAVVLGMLISETTSNTASVGIIVPIIIPISMAIGVDPLIPAMAAIFGGNAGAMLPVSTPPNAIVYGSGYVPMLRMIRTGVVADLLTIPLILLAVIGIGTFMGLYLPA</sequence>
<dbReference type="GO" id="GO:1905039">
    <property type="term" value="P:carboxylic acid transmembrane transport"/>
    <property type="evidence" value="ECO:0007669"/>
    <property type="project" value="UniProtKB-ARBA"/>
</dbReference>
<evidence type="ECO:0000313" key="10">
    <source>
        <dbReference type="Proteomes" id="UP000068067"/>
    </source>
</evidence>
<feature type="transmembrane region" description="Helical" evidence="8">
    <location>
        <begin position="295"/>
        <end position="313"/>
    </location>
</feature>
<name>A0A0M3Q8X2_9CORY</name>
<dbReference type="GO" id="GO:0008514">
    <property type="term" value="F:organic anion transmembrane transporter activity"/>
    <property type="evidence" value="ECO:0007669"/>
    <property type="project" value="UniProtKB-ARBA"/>
</dbReference>
<keyword evidence="4 8" id="KW-0812">Transmembrane</keyword>
<dbReference type="OrthoDB" id="9156049at2"/>
<dbReference type="PANTHER" id="PTHR10283:SF82">
    <property type="entry name" value="SOLUTE CARRIER FAMILY 13 MEMBER 2"/>
    <property type="match status" value="1"/>
</dbReference>
<protein>
    <recommendedName>
        <fullName evidence="3">Sodium-dependent dicarboxylate transporter SdcS</fullName>
    </recommendedName>
    <alternativeName>
        <fullName evidence="7">Na(+)/dicarboxylate symporter</fullName>
    </alternativeName>
</protein>
<feature type="transmembrane region" description="Helical" evidence="8">
    <location>
        <begin position="460"/>
        <end position="480"/>
    </location>
</feature>
<evidence type="ECO:0000256" key="4">
    <source>
        <dbReference type="ARBA" id="ARBA00022692"/>
    </source>
</evidence>
<dbReference type="KEGG" id="cdx:CDES_01045"/>
<evidence type="ECO:0000256" key="6">
    <source>
        <dbReference type="ARBA" id="ARBA00023136"/>
    </source>
</evidence>